<dbReference type="GO" id="GO:0005886">
    <property type="term" value="C:plasma membrane"/>
    <property type="evidence" value="ECO:0007669"/>
    <property type="project" value="UniProtKB-SubCell"/>
</dbReference>
<sequence length="173" mass="18984">MDFETIKTTVLTFVETHRAWAPVVTAVIAFCESLAFLSLLVPATFILLAIGALIGSSDLPFWPMVIGAGIGAGLGDWVSYEVGHYFKHDVKKVWPMKRYPEMTDKAEDFLRRWGAGAVAIGRFIGPARAVVPLVAGSFGVNRIPFQIANWLSAFVWGFLMLAPGAGLLTWFKH</sequence>
<evidence type="ECO:0000313" key="9">
    <source>
        <dbReference type="EMBL" id="MBB5759065.1"/>
    </source>
</evidence>
<evidence type="ECO:0000313" key="10">
    <source>
        <dbReference type="Proteomes" id="UP000583454"/>
    </source>
</evidence>
<dbReference type="PANTHER" id="PTHR30353:SF15">
    <property type="entry name" value="INNER MEMBRANE PROTEIN YABI"/>
    <property type="match status" value="1"/>
</dbReference>
<feature type="transmembrane region" description="Helical" evidence="7">
    <location>
        <begin position="20"/>
        <end position="49"/>
    </location>
</feature>
<dbReference type="PANTHER" id="PTHR30353">
    <property type="entry name" value="INNER MEMBRANE PROTEIN DEDA-RELATED"/>
    <property type="match status" value="1"/>
</dbReference>
<keyword evidence="5 7" id="KW-1133">Transmembrane helix</keyword>
<comment type="subcellular location">
    <subcellularLocation>
        <location evidence="1 7">Cell membrane</location>
        <topology evidence="1 7">Multi-pass membrane protein</topology>
    </subcellularLocation>
</comment>
<evidence type="ECO:0000256" key="1">
    <source>
        <dbReference type="ARBA" id="ARBA00004651"/>
    </source>
</evidence>
<keyword evidence="6 7" id="KW-0472">Membrane</keyword>
<dbReference type="InterPro" id="IPR032816">
    <property type="entry name" value="VTT_dom"/>
</dbReference>
<evidence type="ECO:0000259" key="8">
    <source>
        <dbReference type="Pfam" id="PF09335"/>
    </source>
</evidence>
<dbReference type="AlphaFoldDB" id="A0A840ZPU7"/>
<proteinExistence type="inferred from homology"/>
<evidence type="ECO:0000256" key="6">
    <source>
        <dbReference type="ARBA" id="ARBA00023136"/>
    </source>
</evidence>
<feature type="transmembrane region" description="Helical" evidence="7">
    <location>
        <begin position="147"/>
        <end position="171"/>
    </location>
</feature>
<keyword evidence="3 7" id="KW-1003">Cell membrane</keyword>
<keyword evidence="10" id="KW-1185">Reference proteome</keyword>
<name>A0A840ZPU7_9HYPH</name>
<reference evidence="9 10" key="1">
    <citation type="submission" date="2020-08" db="EMBL/GenBank/DDBJ databases">
        <title>Genomic Encyclopedia of Type Strains, Phase IV (KMG-IV): sequencing the most valuable type-strain genomes for metagenomic binning, comparative biology and taxonomic classification.</title>
        <authorList>
            <person name="Goeker M."/>
        </authorList>
    </citation>
    <scope>NUCLEOTIDE SEQUENCE [LARGE SCALE GENOMIC DNA]</scope>
    <source>
        <strain evidence="9 10">DSM 2163</strain>
    </source>
</reference>
<keyword evidence="4 7" id="KW-0812">Transmembrane</keyword>
<dbReference type="EMBL" id="JACHOP010000019">
    <property type="protein sequence ID" value="MBB5759065.1"/>
    <property type="molecule type" value="Genomic_DNA"/>
</dbReference>
<accession>A0A840ZPU7</accession>
<feature type="domain" description="VTT" evidence="8">
    <location>
        <begin position="41"/>
        <end position="164"/>
    </location>
</feature>
<dbReference type="RefSeq" id="WP_183571867.1">
    <property type="nucleotide sequence ID" value="NZ_JACHOP010000019.1"/>
</dbReference>
<evidence type="ECO:0000256" key="5">
    <source>
        <dbReference type="ARBA" id="ARBA00022989"/>
    </source>
</evidence>
<dbReference type="Proteomes" id="UP000583454">
    <property type="component" value="Unassembled WGS sequence"/>
</dbReference>
<organism evidence="9 10">
    <name type="scientific">Methylorubrum rhodinum</name>
    <dbReference type="NCBI Taxonomy" id="29428"/>
    <lineage>
        <taxon>Bacteria</taxon>
        <taxon>Pseudomonadati</taxon>
        <taxon>Pseudomonadota</taxon>
        <taxon>Alphaproteobacteria</taxon>
        <taxon>Hyphomicrobiales</taxon>
        <taxon>Methylobacteriaceae</taxon>
        <taxon>Methylorubrum</taxon>
    </lineage>
</organism>
<evidence type="ECO:0000256" key="2">
    <source>
        <dbReference type="ARBA" id="ARBA00010792"/>
    </source>
</evidence>
<gene>
    <name evidence="9" type="ORF">HNR00_003793</name>
</gene>
<evidence type="ECO:0000256" key="4">
    <source>
        <dbReference type="ARBA" id="ARBA00022692"/>
    </source>
</evidence>
<evidence type="ECO:0000256" key="7">
    <source>
        <dbReference type="RuleBase" id="RU367016"/>
    </source>
</evidence>
<protein>
    <submittedName>
        <fullName evidence="9">Membrane protein DedA with SNARE-associated domain</fullName>
    </submittedName>
</protein>
<comment type="caution">
    <text evidence="9">The sequence shown here is derived from an EMBL/GenBank/DDBJ whole genome shotgun (WGS) entry which is preliminary data.</text>
</comment>
<comment type="caution">
    <text evidence="7">Lacks conserved residue(s) required for the propagation of feature annotation.</text>
</comment>
<dbReference type="InterPro" id="IPR032818">
    <property type="entry name" value="DedA-like"/>
</dbReference>
<dbReference type="Pfam" id="PF09335">
    <property type="entry name" value="VTT_dom"/>
    <property type="match status" value="1"/>
</dbReference>
<comment type="similarity">
    <text evidence="2 7">Belongs to the DedA family.</text>
</comment>
<evidence type="ECO:0000256" key="3">
    <source>
        <dbReference type="ARBA" id="ARBA00022475"/>
    </source>
</evidence>